<dbReference type="Proteomes" id="UP000654075">
    <property type="component" value="Unassembled WGS sequence"/>
</dbReference>
<feature type="non-terminal residue" evidence="2">
    <location>
        <position position="1"/>
    </location>
</feature>
<organism evidence="2 3">
    <name type="scientific">Polarella glacialis</name>
    <name type="common">Dinoflagellate</name>
    <dbReference type="NCBI Taxonomy" id="89957"/>
    <lineage>
        <taxon>Eukaryota</taxon>
        <taxon>Sar</taxon>
        <taxon>Alveolata</taxon>
        <taxon>Dinophyceae</taxon>
        <taxon>Suessiales</taxon>
        <taxon>Suessiaceae</taxon>
        <taxon>Polarella</taxon>
    </lineage>
</organism>
<evidence type="ECO:0000313" key="2">
    <source>
        <dbReference type="EMBL" id="CAE8620276.1"/>
    </source>
</evidence>
<sequence>MPQSQKGPLYPSAGPLPSSRSLLAVTADEIRKSQYETTAMRATPVRPLSQEIVGENFLNVHAIGQKETRYLPFAVNVAPLTNRLACKYTQDYIPLPLGDKAINKGLAANFKAGNKSGGAAGSAAPMDGFTMSETDYPLRSEAETVDRLRK</sequence>
<dbReference type="EMBL" id="CAJNNV010027403">
    <property type="protein sequence ID" value="CAE8620276.1"/>
    <property type="molecule type" value="Genomic_DNA"/>
</dbReference>
<proteinExistence type="predicted"/>
<comment type="caution">
    <text evidence="2">The sequence shown here is derived from an EMBL/GenBank/DDBJ whole genome shotgun (WGS) entry which is preliminary data.</text>
</comment>
<gene>
    <name evidence="2" type="ORF">PGLA1383_LOCUS37840</name>
</gene>
<keyword evidence="3" id="KW-1185">Reference proteome</keyword>
<reference evidence="2" key="1">
    <citation type="submission" date="2021-02" db="EMBL/GenBank/DDBJ databases">
        <authorList>
            <person name="Dougan E. K."/>
            <person name="Rhodes N."/>
            <person name="Thang M."/>
            <person name="Chan C."/>
        </authorList>
    </citation>
    <scope>NUCLEOTIDE SEQUENCE</scope>
</reference>
<accession>A0A813G5W9</accession>
<protein>
    <submittedName>
        <fullName evidence="2">Uncharacterized protein</fullName>
    </submittedName>
</protein>
<evidence type="ECO:0000313" key="3">
    <source>
        <dbReference type="Proteomes" id="UP000654075"/>
    </source>
</evidence>
<feature type="region of interest" description="Disordered" evidence="1">
    <location>
        <begin position="116"/>
        <end position="150"/>
    </location>
</feature>
<feature type="compositionally biased region" description="Basic and acidic residues" evidence="1">
    <location>
        <begin position="136"/>
        <end position="150"/>
    </location>
</feature>
<dbReference type="OrthoDB" id="407582at2759"/>
<dbReference type="AlphaFoldDB" id="A0A813G5W9"/>
<name>A0A813G5W9_POLGL</name>
<evidence type="ECO:0000256" key="1">
    <source>
        <dbReference type="SAM" id="MobiDB-lite"/>
    </source>
</evidence>